<dbReference type="Proteomes" id="UP001232148">
    <property type="component" value="Unassembled WGS sequence"/>
</dbReference>
<keyword evidence="3" id="KW-1185">Reference proteome</keyword>
<name>A0AAD9HNN8_9PEZI</name>
<dbReference type="EMBL" id="MU842842">
    <property type="protein sequence ID" value="KAK2031284.1"/>
    <property type="molecule type" value="Genomic_DNA"/>
</dbReference>
<proteinExistence type="predicted"/>
<sequence>MSWCSSVTSSLDNRHLGAPQSIVILTSPAWPCPGTRLAVGRGEERQNASSPEEIDLMEELVRRAATYCPGLNGGDKNECHWRLRGAWPGYLDDYASSTLRTGKPLSMSRSDGGVGGWS</sequence>
<feature type="region of interest" description="Disordered" evidence="1">
    <location>
        <begin position="99"/>
        <end position="118"/>
    </location>
</feature>
<gene>
    <name evidence="2" type="ORF">LX32DRAFT_284897</name>
</gene>
<dbReference type="AlphaFoldDB" id="A0AAD9HNN8"/>
<evidence type="ECO:0000313" key="3">
    <source>
        <dbReference type="Proteomes" id="UP001232148"/>
    </source>
</evidence>
<protein>
    <submittedName>
        <fullName evidence="2">Uncharacterized protein</fullName>
    </submittedName>
</protein>
<reference evidence="2" key="1">
    <citation type="submission" date="2021-06" db="EMBL/GenBank/DDBJ databases">
        <title>Comparative genomics, transcriptomics and evolutionary studies reveal genomic signatures of adaptation to plant cell wall in hemibiotrophic fungi.</title>
        <authorList>
            <consortium name="DOE Joint Genome Institute"/>
            <person name="Baroncelli R."/>
            <person name="Diaz J.F."/>
            <person name="Benocci T."/>
            <person name="Peng M."/>
            <person name="Battaglia E."/>
            <person name="Haridas S."/>
            <person name="Andreopoulos W."/>
            <person name="Labutti K."/>
            <person name="Pangilinan J."/>
            <person name="Floch G.L."/>
            <person name="Makela M.R."/>
            <person name="Henrissat B."/>
            <person name="Grigoriev I.V."/>
            <person name="Crouch J.A."/>
            <person name="De Vries R.P."/>
            <person name="Sukno S.A."/>
            <person name="Thon M.R."/>
        </authorList>
    </citation>
    <scope>NUCLEOTIDE SEQUENCE</scope>
    <source>
        <strain evidence="2">MAFF235873</strain>
    </source>
</reference>
<organism evidence="2 3">
    <name type="scientific">Colletotrichum zoysiae</name>
    <dbReference type="NCBI Taxonomy" id="1216348"/>
    <lineage>
        <taxon>Eukaryota</taxon>
        <taxon>Fungi</taxon>
        <taxon>Dikarya</taxon>
        <taxon>Ascomycota</taxon>
        <taxon>Pezizomycotina</taxon>
        <taxon>Sordariomycetes</taxon>
        <taxon>Hypocreomycetidae</taxon>
        <taxon>Glomerellales</taxon>
        <taxon>Glomerellaceae</taxon>
        <taxon>Colletotrichum</taxon>
        <taxon>Colletotrichum graminicola species complex</taxon>
    </lineage>
</organism>
<accession>A0AAD9HNN8</accession>
<evidence type="ECO:0000256" key="1">
    <source>
        <dbReference type="SAM" id="MobiDB-lite"/>
    </source>
</evidence>
<evidence type="ECO:0000313" key="2">
    <source>
        <dbReference type="EMBL" id="KAK2031284.1"/>
    </source>
</evidence>
<comment type="caution">
    <text evidence="2">The sequence shown here is derived from an EMBL/GenBank/DDBJ whole genome shotgun (WGS) entry which is preliminary data.</text>
</comment>